<evidence type="ECO:0000256" key="1">
    <source>
        <dbReference type="ARBA" id="ARBA00007274"/>
    </source>
</evidence>
<dbReference type="Proteomes" id="UP000422221">
    <property type="component" value="Unassembled WGS sequence"/>
</dbReference>
<evidence type="ECO:0000313" key="6">
    <source>
        <dbReference type="Proteomes" id="UP000422221"/>
    </source>
</evidence>
<keyword evidence="2 5" id="KW-0808">Transferase</keyword>
<dbReference type="AlphaFoldDB" id="A0A7J4XCI0"/>
<dbReference type="PANTHER" id="PTHR43300">
    <property type="entry name" value="ACETYLTRANSFERASE"/>
    <property type="match status" value="1"/>
</dbReference>
<dbReference type="GO" id="GO:0016746">
    <property type="term" value="F:acyltransferase activity"/>
    <property type="evidence" value="ECO:0007669"/>
    <property type="project" value="UniProtKB-KW"/>
</dbReference>
<dbReference type="RefSeq" id="WP_055295015.1">
    <property type="nucleotide sequence ID" value="NZ_CAXSTI010000001.1"/>
</dbReference>
<dbReference type="InterPro" id="IPR011004">
    <property type="entry name" value="Trimer_LpxA-like_sf"/>
</dbReference>
<dbReference type="EMBL" id="VWMK01000035">
    <property type="protein sequence ID" value="KAA3757243.1"/>
    <property type="molecule type" value="Genomic_DNA"/>
</dbReference>
<dbReference type="GeneID" id="93116821"/>
<evidence type="ECO:0000256" key="3">
    <source>
        <dbReference type="ARBA" id="ARBA00022737"/>
    </source>
</evidence>
<protein>
    <submittedName>
        <fullName evidence="5">CatB-related O-acetyltransferase</fullName>
    </submittedName>
</protein>
<dbReference type="CDD" id="cd03349">
    <property type="entry name" value="LbH_XAT"/>
    <property type="match status" value="1"/>
</dbReference>
<gene>
    <name evidence="5" type="ORF">F3F73_22405</name>
</gene>
<evidence type="ECO:0000256" key="4">
    <source>
        <dbReference type="ARBA" id="ARBA00023315"/>
    </source>
</evidence>
<dbReference type="PANTHER" id="PTHR43300:SF11">
    <property type="entry name" value="ACETYLTRANSFERASE RV3034C-RELATED"/>
    <property type="match status" value="1"/>
</dbReference>
<sequence>MINYLMGFLSNFFNPAVSFVAITDHKSVINKLSRIYRFAKIINSSVDKYSYIGINTWVVDTHIGAFCSIASEVYIGLATHTIDNLSTSPIFTERKNATGHSWVECDHAINRLQTEIGNDVWIGFRAMICGGVTIGNGAIIAAGAVVTKDVPPYAIVGGVPARIIRFRYSQDIINELEDLDWWSWDDSILQKHISLFQHKLTKNDVILLNDMDINVS</sequence>
<proteinExistence type="inferred from homology"/>
<comment type="caution">
    <text evidence="5">The sequence shown here is derived from an EMBL/GenBank/DDBJ whole genome shotgun (WGS) entry which is preliminary data.</text>
</comment>
<dbReference type="InterPro" id="IPR050179">
    <property type="entry name" value="Trans_hexapeptide_repeat"/>
</dbReference>
<evidence type="ECO:0000256" key="2">
    <source>
        <dbReference type="ARBA" id="ARBA00022679"/>
    </source>
</evidence>
<comment type="similarity">
    <text evidence="1">Belongs to the transferase hexapeptide repeat family.</text>
</comment>
<evidence type="ECO:0000313" key="5">
    <source>
        <dbReference type="EMBL" id="KAA3757243.1"/>
    </source>
</evidence>
<dbReference type="SUPFAM" id="SSF51161">
    <property type="entry name" value="Trimeric LpxA-like enzymes"/>
    <property type="match status" value="1"/>
</dbReference>
<reference evidence="5 6" key="1">
    <citation type="journal article" date="2019" name="Nat. Med.">
        <title>A library of human gut bacterial isolates paired with longitudinal multiomics data enables mechanistic microbiome research.</title>
        <authorList>
            <person name="Poyet M."/>
            <person name="Groussin M."/>
            <person name="Gibbons S.M."/>
            <person name="Avila-Pacheco J."/>
            <person name="Jiang X."/>
            <person name="Kearney S.M."/>
            <person name="Perrotta A.R."/>
            <person name="Berdy B."/>
            <person name="Zhao S."/>
            <person name="Lieberman T.D."/>
            <person name="Swanson P.K."/>
            <person name="Smith M."/>
            <person name="Roesemann S."/>
            <person name="Alexander J.E."/>
            <person name="Rich S.A."/>
            <person name="Livny J."/>
            <person name="Vlamakis H."/>
            <person name="Clish C."/>
            <person name="Bullock K."/>
            <person name="Deik A."/>
            <person name="Scott J."/>
            <person name="Pierce K.A."/>
            <person name="Xavier R.J."/>
            <person name="Alm E.J."/>
        </authorList>
    </citation>
    <scope>NUCLEOTIDE SEQUENCE [LARGE SCALE GENOMIC DNA]</scope>
    <source>
        <strain evidence="5 6">BIOML-A10</strain>
    </source>
</reference>
<keyword evidence="4" id="KW-0012">Acyltransferase</keyword>
<keyword evidence="3" id="KW-0677">Repeat</keyword>
<dbReference type="InterPro" id="IPR018357">
    <property type="entry name" value="Hexapep_transf_CS"/>
</dbReference>
<dbReference type="Pfam" id="PF00132">
    <property type="entry name" value="Hexapep"/>
    <property type="match status" value="1"/>
</dbReference>
<organism evidence="5 6">
    <name type="scientific">Bacteroides salyersiae</name>
    <dbReference type="NCBI Taxonomy" id="291644"/>
    <lineage>
        <taxon>Bacteria</taxon>
        <taxon>Pseudomonadati</taxon>
        <taxon>Bacteroidota</taxon>
        <taxon>Bacteroidia</taxon>
        <taxon>Bacteroidales</taxon>
        <taxon>Bacteroidaceae</taxon>
        <taxon>Bacteroides</taxon>
    </lineage>
</organism>
<name>A0A7J4XCI0_9BACE</name>
<dbReference type="Gene3D" id="2.160.10.10">
    <property type="entry name" value="Hexapeptide repeat proteins"/>
    <property type="match status" value="1"/>
</dbReference>
<accession>A0A7J4XCI0</accession>
<dbReference type="InterPro" id="IPR001451">
    <property type="entry name" value="Hexapep"/>
</dbReference>
<dbReference type="PROSITE" id="PS00101">
    <property type="entry name" value="HEXAPEP_TRANSFERASES"/>
    <property type="match status" value="1"/>
</dbReference>